<accession>A0A0F4LP73</accession>
<dbReference type="Gene3D" id="1.10.10.60">
    <property type="entry name" value="Homeodomain-like"/>
    <property type="match status" value="2"/>
</dbReference>
<proteinExistence type="predicted"/>
<evidence type="ECO:0000313" key="5">
    <source>
        <dbReference type="EMBL" id="KJY60064.1"/>
    </source>
</evidence>
<keyword evidence="2" id="KW-0238">DNA-binding</keyword>
<evidence type="ECO:0000259" key="4">
    <source>
        <dbReference type="PROSITE" id="PS01124"/>
    </source>
</evidence>
<dbReference type="EMBL" id="JXLG01000010">
    <property type="protein sequence ID" value="KJY60064.1"/>
    <property type="molecule type" value="Genomic_DNA"/>
</dbReference>
<gene>
    <name evidence="5" type="ORF">JF72_13740</name>
</gene>
<feature type="domain" description="HTH araC/xylS-type" evidence="4">
    <location>
        <begin position="186"/>
        <end position="284"/>
    </location>
</feature>
<dbReference type="SMART" id="SM00342">
    <property type="entry name" value="HTH_ARAC"/>
    <property type="match status" value="1"/>
</dbReference>
<dbReference type="PANTHER" id="PTHR43280">
    <property type="entry name" value="ARAC-FAMILY TRANSCRIPTIONAL REGULATOR"/>
    <property type="match status" value="1"/>
</dbReference>
<dbReference type="InterPro" id="IPR018060">
    <property type="entry name" value="HTH_AraC"/>
</dbReference>
<keyword evidence="3" id="KW-0804">Transcription</keyword>
<dbReference type="Pfam" id="PF12833">
    <property type="entry name" value="HTH_18"/>
    <property type="match status" value="1"/>
</dbReference>
<name>A0A0F4LP73_9LACO</name>
<dbReference type="Proteomes" id="UP000033682">
    <property type="component" value="Unassembled WGS sequence"/>
</dbReference>
<dbReference type="GO" id="GO:0003700">
    <property type="term" value="F:DNA-binding transcription factor activity"/>
    <property type="evidence" value="ECO:0007669"/>
    <property type="project" value="InterPro"/>
</dbReference>
<keyword evidence="1" id="KW-0805">Transcription regulation</keyword>
<evidence type="ECO:0000313" key="6">
    <source>
        <dbReference type="Proteomes" id="UP000033682"/>
    </source>
</evidence>
<dbReference type="Gene3D" id="2.60.120.10">
    <property type="entry name" value="Jelly Rolls"/>
    <property type="match status" value="1"/>
</dbReference>
<evidence type="ECO:0000256" key="2">
    <source>
        <dbReference type="ARBA" id="ARBA00023125"/>
    </source>
</evidence>
<keyword evidence="6" id="KW-1185">Reference proteome</keyword>
<dbReference type="PANTHER" id="PTHR43280:SF28">
    <property type="entry name" value="HTH-TYPE TRANSCRIPTIONAL ACTIVATOR RHAS"/>
    <property type="match status" value="1"/>
</dbReference>
<dbReference type="RefSeq" id="WP_046307978.1">
    <property type="nucleotide sequence ID" value="NZ_KQ034000.1"/>
</dbReference>
<dbReference type="InterPro" id="IPR014710">
    <property type="entry name" value="RmlC-like_jellyroll"/>
</dbReference>
<dbReference type="InterPro" id="IPR011051">
    <property type="entry name" value="RmlC_Cupin_sf"/>
</dbReference>
<dbReference type="SUPFAM" id="SSF51182">
    <property type="entry name" value="RmlC-like cupins"/>
    <property type="match status" value="1"/>
</dbReference>
<dbReference type="HOGENOM" id="CLU_000445_88_3_9"/>
<comment type="caution">
    <text evidence="5">The sequence shown here is derived from an EMBL/GenBank/DDBJ whole genome shotgun (WGS) entry which is preliminary data.</text>
</comment>
<dbReference type="PATRIC" id="fig|303541.3.peg.1546"/>
<dbReference type="STRING" id="303541.JF72_13740"/>
<evidence type="ECO:0000256" key="1">
    <source>
        <dbReference type="ARBA" id="ARBA00023015"/>
    </source>
</evidence>
<dbReference type="SUPFAM" id="SSF46689">
    <property type="entry name" value="Homeodomain-like"/>
    <property type="match status" value="1"/>
</dbReference>
<dbReference type="AlphaFoldDB" id="A0A0F4LP73"/>
<organism evidence="5 6">
    <name type="scientific">Lactobacillus apis</name>
    <dbReference type="NCBI Taxonomy" id="303541"/>
    <lineage>
        <taxon>Bacteria</taxon>
        <taxon>Bacillati</taxon>
        <taxon>Bacillota</taxon>
        <taxon>Bacilli</taxon>
        <taxon>Lactobacillales</taxon>
        <taxon>Lactobacillaceae</taxon>
        <taxon>Lactobacillus</taxon>
    </lineage>
</organism>
<evidence type="ECO:0000256" key="3">
    <source>
        <dbReference type="ARBA" id="ARBA00023163"/>
    </source>
</evidence>
<protein>
    <recommendedName>
        <fullName evidence="4">HTH araC/xylS-type domain-containing protein</fullName>
    </recommendedName>
</protein>
<sequence>MAGDKHELIQLDELPLHIKIHHDRNDSEVPSHWHQSIELSFTIRGQIDHFIIGGVDHQTHPGEILIVNTQIVHSVRSRIHTKDDLMLTLLFPYPLVLQVFPKIDQYFFELGPLSKLSLQQVAQYHHLQDLLTQITDIKLGKESNFKNIELTILSYQVLETLLKYFLKPRKNNSQLSHNLVITGHLRNALDFIQRHYHEPFSLQEIADSCHLARQYLQRIFRENMGCTLGEYIKNYRAQKAYQELTTTTNTFTAVAMNNGFSGVRSLNRAMVNNYGQTSRQIREGSSAPD</sequence>
<dbReference type="InterPro" id="IPR009057">
    <property type="entry name" value="Homeodomain-like_sf"/>
</dbReference>
<dbReference type="GO" id="GO:0043565">
    <property type="term" value="F:sequence-specific DNA binding"/>
    <property type="evidence" value="ECO:0007669"/>
    <property type="project" value="InterPro"/>
</dbReference>
<dbReference type="PROSITE" id="PS01124">
    <property type="entry name" value="HTH_ARAC_FAMILY_2"/>
    <property type="match status" value="1"/>
</dbReference>
<reference evidence="5 6" key="1">
    <citation type="submission" date="2015-01" db="EMBL/GenBank/DDBJ databases">
        <title>Comparative genomics of the lactic acid bacteria isolated from the honey bee gut.</title>
        <authorList>
            <person name="Ellegaard K.M."/>
            <person name="Tamarit D."/>
            <person name="Javelind E."/>
            <person name="Olofsson T."/>
            <person name="Andersson S.G."/>
            <person name="Vasquez A."/>
        </authorList>
    </citation>
    <scope>NUCLEOTIDE SEQUENCE [LARGE SCALE GENOMIC DNA]</scope>
    <source>
        <strain evidence="5 6">Hma11</strain>
    </source>
</reference>